<sequence length="171" mass="19205">MLGAPEVEVSRPVEEVIDIHRSQFRTDLTVKGYTSTVMTQAGKRWKQSADIGHENLWHVIPQAVAYADQKKAVLFSHLDALGPGRKEYQINREAERPLLWFGGRRLVWEASSSSSPALLPPHPWNDILLAVNLCDTSVIILPEVKENGKVHKMDTTSLSKLKLSREQQSGQ</sequence>
<dbReference type="Proteomes" id="UP000190648">
    <property type="component" value="Unassembled WGS sequence"/>
</dbReference>
<organism evidence="1 2">
    <name type="scientific">Patagioenas fasciata monilis</name>
    <dbReference type="NCBI Taxonomy" id="372326"/>
    <lineage>
        <taxon>Eukaryota</taxon>
        <taxon>Metazoa</taxon>
        <taxon>Chordata</taxon>
        <taxon>Craniata</taxon>
        <taxon>Vertebrata</taxon>
        <taxon>Euteleostomi</taxon>
        <taxon>Archelosauria</taxon>
        <taxon>Archosauria</taxon>
        <taxon>Dinosauria</taxon>
        <taxon>Saurischia</taxon>
        <taxon>Theropoda</taxon>
        <taxon>Coelurosauria</taxon>
        <taxon>Aves</taxon>
        <taxon>Neognathae</taxon>
        <taxon>Neoaves</taxon>
        <taxon>Columbimorphae</taxon>
        <taxon>Columbiformes</taxon>
        <taxon>Columbidae</taxon>
        <taxon>Patagioenas</taxon>
    </lineage>
</organism>
<accession>A0A1V4KB67</accession>
<comment type="caution">
    <text evidence="1">The sequence shown here is derived from an EMBL/GenBank/DDBJ whole genome shotgun (WGS) entry which is preliminary data.</text>
</comment>
<gene>
    <name evidence="1" type="ORF">AV530_010013</name>
</gene>
<keyword evidence="2" id="KW-1185">Reference proteome</keyword>
<evidence type="ECO:0000313" key="1">
    <source>
        <dbReference type="EMBL" id="OPJ81603.1"/>
    </source>
</evidence>
<evidence type="ECO:0000313" key="2">
    <source>
        <dbReference type="Proteomes" id="UP000190648"/>
    </source>
</evidence>
<reference evidence="1 2" key="1">
    <citation type="submission" date="2016-02" db="EMBL/GenBank/DDBJ databases">
        <title>Band-tailed pigeon sequencing and assembly.</title>
        <authorList>
            <person name="Soares A.E."/>
            <person name="Novak B.J."/>
            <person name="Rice E.S."/>
            <person name="O'Connell B."/>
            <person name="Chang D."/>
            <person name="Weber S."/>
            <person name="Shapiro B."/>
        </authorList>
    </citation>
    <scope>NUCLEOTIDE SEQUENCE [LARGE SCALE GENOMIC DNA]</scope>
    <source>
        <strain evidence="1">BTP2013</strain>
        <tissue evidence="1">Blood</tissue>
    </source>
</reference>
<dbReference type="AlphaFoldDB" id="A0A1V4KB67"/>
<dbReference type="EMBL" id="LSYS01003973">
    <property type="protein sequence ID" value="OPJ81603.1"/>
    <property type="molecule type" value="Genomic_DNA"/>
</dbReference>
<proteinExistence type="predicted"/>
<protein>
    <submittedName>
        <fullName evidence="1">Uncharacterized protein</fullName>
    </submittedName>
</protein>
<name>A0A1V4KB67_PATFA</name>